<dbReference type="Gene3D" id="3.40.630.30">
    <property type="match status" value="1"/>
</dbReference>
<dbReference type="AlphaFoldDB" id="A0A518HAJ4"/>
<dbReference type="Pfam" id="PF00583">
    <property type="entry name" value="Acetyltransf_1"/>
    <property type="match status" value="1"/>
</dbReference>
<dbReference type="RefSeq" id="WP_145275879.1">
    <property type="nucleotide sequence ID" value="NZ_CP036426.1"/>
</dbReference>
<dbReference type="SUPFAM" id="SSF55729">
    <property type="entry name" value="Acyl-CoA N-acyltransferases (Nat)"/>
    <property type="match status" value="1"/>
</dbReference>
<dbReference type="Proteomes" id="UP000317835">
    <property type="component" value="Chromosome"/>
</dbReference>
<keyword evidence="2" id="KW-0808">Transferase</keyword>
<dbReference type="EMBL" id="CP036426">
    <property type="protein sequence ID" value="QDV37827.1"/>
    <property type="molecule type" value="Genomic_DNA"/>
</dbReference>
<organism evidence="2 3">
    <name type="scientific">Tautonia plasticadhaerens</name>
    <dbReference type="NCBI Taxonomy" id="2527974"/>
    <lineage>
        <taxon>Bacteria</taxon>
        <taxon>Pseudomonadati</taxon>
        <taxon>Planctomycetota</taxon>
        <taxon>Planctomycetia</taxon>
        <taxon>Isosphaerales</taxon>
        <taxon>Isosphaeraceae</taxon>
        <taxon>Tautonia</taxon>
    </lineage>
</organism>
<dbReference type="InterPro" id="IPR000182">
    <property type="entry name" value="GNAT_dom"/>
</dbReference>
<evidence type="ECO:0000313" key="2">
    <source>
        <dbReference type="EMBL" id="QDV37827.1"/>
    </source>
</evidence>
<feature type="domain" description="N-acetyltransferase" evidence="1">
    <location>
        <begin position="11"/>
        <end position="167"/>
    </location>
</feature>
<accession>A0A518HAJ4</accession>
<dbReference type="InterPro" id="IPR016181">
    <property type="entry name" value="Acyl_CoA_acyltransferase"/>
</dbReference>
<evidence type="ECO:0000313" key="3">
    <source>
        <dbReference type="Proteomes" id="UP000317835"/>
    </source>
</evidence>
<sequence>MSHPGPTSPSPLVRDARPADRQVIVAHNLALARETESKELDPCVLTLGVERALDEPDRLRYWVAEVDGRVVGQSAVSREWSDWRCGWIWWFQSVYVVPEARGLGVFRALHRHIRDVARSSTEVIGLRLYVERENHRAQSTYRALGMQPGGYLVYEEFWPDRGGPPRA</sequence>
<dbReference type="PROSITE" id="PS51186">
    <property type="entry name" value="GNAT"/>
    <property type="match status" value="1"/>
</dbReference>
<evidence type="ECO:0000259" key="1">
    <source>
        <dbReference type="PROSITE" id="PS51186"/>
    </source>
</evidence>
<dbReference type="CDD" id="cd04301">
    <property type="entry name" value="NAT_SF"/>
    <property type="match status" value="1"/>
</dbReference>
<keyword evidence="3" id="KW-1185">Reference proteome</keyword>
<protein>
    <submittedName>
        <fullName evidence="2">Aminoalkylphosphonic acid N-acetyltransferase</fullName>
    </submittedName>
</protein>
<gene>
    <name evidence="2" type="ORF">ElP_57740</name>
</gene>
<name>A0A518HAJ4_9BACT</name>
<reference evidence="2 3" key="1">
    <citation type="submission" date="2019-02" db="EMBL/GenBank/DDBJ databases">
        <title>Deep-cultivation of Planctomycetes and their phenomic and genomic characterization uncovers novel biology.</title>
        <authorList>
            <person name="Wiegand S."/>
            <person name="Jogler M."/>
            <person name="Boedeker C."/>
            <person name="Pinto D."/>
            <person name="Vollmers J."/>
            <person name="Rivas-Marin E."/>
            <person name="Kohn T."/>
            <person name="Peeters S.H."/>
            <person name="Heuer A."/>
            <person name="Rast P."/>
            <person name="Oberbeckmann S."/>
            <person name="Bunk B."/>
            <person name="Jeske O."/>
            <person name="Meyerdierks A."/>
            <person name="Storesund J.E."/>
            <person name="Kallscheuer N."/>
            <person name="Luecker S."/>
            <person name="Lage O.M."/>
            <person name="Pohl T."/>
            <person name="Merkel B.J."/>
            <person name="Hornburger P."/>
            <person name="Mueller R.-W."/>
            <person name="Bruemmer F."/>
            <person name="Labrenz M."/>
            <person name="Spormann A.M."/>
            <person name="Op den Camp H."/>
            <person name="Overmann J."/>
            <person name="Amann R."/>
            <person name="Jetten M.S.M."/>
            <person name="Mascher T."/>
            <person name="Medema M.H."/>
            <person name="Devos D.P."/>
            <person name="Kaster A.-K."/>
            <person name="Ovreas L."/>
            <person name="Rohde M."/>
            <person name="Galperin M.Y."/>
            <person name="Jogler C."/>
        </authorList>
    </citation>
    <scope>NUCLEOTIDE SEQUENCE [LARGE SCALE GENOMIC DNA]</scope>
    <source>
        <strain evidence="2 3">ElP</strain>
    </source>
</reference>
<proteinExistence type="predicted"/>
<dbReference type="KEGG" id="tpla:ElP_57740"/>
<dbReference type="OrthoDB" id="9805924at2"/>
<dbReference type="GO" id="GO:0016747">
    <property type="term" value="F:acyltransferase activity, transferring groups other than amino-acyl groups"/>
    <property type="evidence" value="ECO:0007669"/>
    <property type="project" value="InterPro"/>
</dbReference>